<proteinExistence type="predicted"/>
<accession>A0A158QRM4</accession>
<evidence type="ECO:0000313" key="2">
    <source>
        <dbReference type="WBParaSite" id="HPLM_0001776101-mRNA-1"/>
    </source>
</evidence>
<dbReference type="WBParaSite" id="HPLM_0001776101-mRNA-1">
    <property type="protein sequence ID" value="HPLM_0001776101-mRNA-1"/>
    <property type="gene ID" value="HPLM_0001776101"/>
</dbReference>
<evidence type="ECO:0000256" key="1">
    <source>
        <dbReference type="SAM" id="MobiDB-lite"/>
    </source>
</evidence>
<name>A0A158QRM4_HAEPC</name>
<feature type="region of interest" description="Disordered" evidence="1">
    <location>
        <begin position="46"/>
        <end position="74"/>
    </location>
</feature>
<protein>
    <submittedName>
        <fullName evidence="2">Ovule protein</fullName>
    </submittedName>
</protein>
<dbReference type="AlphaFoldDB" id="A0A158QRM4"/>
<sequence>LMNCCGQGLLSPRYSCSNSVSGRINTVDQPRVCDVVEKSPFRESVDNVDEPLQRTGVEGSVCESMPANPLTARI</sequence>
<reference evidence="2" key="1">
    <citation type="submission" date="2016-04" db="UniProtKB">
        <authorList>
            <consortium name="WormBaseParasite"/>
        </authorList>
    </citation>
    <scope>IDENTIFICATION</scope>
</reference>
<organism evidence="2">
    <name type="scientific">Haemonchus placei</name>
    <name type="common">Barber's pole worm</name>
    <dbReference type="NCBI Taxonomy" id="6290"/>
    <lineage>
        <taxon>Eukaryota</taxon>
        <taxon>Metazoa</taxon>
        <taxon>Ecdysozoa</taxon>
        <taxon>Nematoda</taxon>
        <taxon>Chromadorea</taxon>
        <taxon>Rhabditida</taxon>
        <taxon>Rhabditina</taxon>
        <taxon>Rhabditomorpha</taxon>
        <taxon>Strongyloidea</taxon>
        <taxon>Trichostrongylidae</taxon>
        <taxon>Haemonchus</taxon>
    </lineage>
</organism>